<dbReference type="AlphaFoldDB" id="A0A4R7VYC3"/>
<comment type="caution">
    <text evidence="1">The sequence shown here is derived from an EMBL/GenBank/DDBJ whole genome shotgun (WGS) entry which is preliminary data.</text>
</comment>
<reference evidence="1 2" key="1">
    <citation type="submission" date="2019-03" db="EMBL/GenBank/DDBJ databases">
        <title>Genomic Encyclopedia of Archaeal and Bacterial Type Strains, Phase II (KMG-II): from individual species to whole genera.</title>
        <authorList>
            <person name="Goeker M."/>
        </authorList>
    </citation>
    <scope>NUCLEOTIDE SEQUENCE [LARGE SCALE GENOMIC DNA]</scope>
    <source>
        <strain evidence="1 2">DSM 45499</strain>
    </source>
</reference>
<sequence>MMDGERNVQADDLIVVNNSFIERKSIKVKSTKSPQYLCANYDQLDNVDASGLGVCTPDMLHNNFRRYSAGSGNIPARVSLAEGIDRNLSGVGKLIFLLIGTVDDDIEVSVPLESSLCSLLRFAPTNDELLTLREGVVEVNDVKYPDALRTALAEAWARRSKSDGSIPADFEKKFVGALPVLRELVHSEIQLPEGELDVREGTLMRRMIDSLVNEIAAYDAAIARCGGDPMRDAQSFSDVLRIAYNFASDSQKLITLVVSLCDLKPLLLWATVAEHFRLSQSFNDLSGSKETKPSPTLFYSTVTGARNHAFHDLIRIDRAIQVRVEDVRLQARNLTLFAPHAKKGGNTLTYEDQELVEALTQFTHAPESVVTPEFWVRSSQVMHALAELLVAMERALFSLNNECVMRYRDGAPGPHGMPNSHQP</sequence>
<proteinExistence type="predicted"/>
<evidence type="ECO:0000313" key="2">
    <source>
        <dbReference type="Proteomes" id="UP000294927"/>
    </source>
</evidence>
<protein>
    <submittedName>
        <fullName evidence="1">Uncharacterized protein</fullName>
    </submittedName>
</protein>
<name>A0A4R7VYC3_9PSEU</name>
<gene>
    <name evidence="1" type="ORF">CLV71_103424</name>
</gene>
<accession>A0A4R7VYC3</accession>
<dbReference type="EMBL" id="SOCP01000003">
    <property type="protein sequence ID" value="TDV55183.1"/>
    <property type="molecule type" value="Genomic_DNA"/>
</dbReference>
<organism evidence="1 2">
    <name type="scientific">Actinophytocola oryzae</name>
    <dbReference type="NCBI Taxonomy" id="502181"/>
    <lineage>
        <taxon>Bacteria</taxon>
        <taxon>Bacillati</taxon>
        <taxon>Actinomycetota</taxon>
        <taxon>Actinomycetes</taxon>
        <taxon>Pseudonocardiales</taxon>
        <taxon>Pseudonocardiaceae</taxon>
    </lineage>
</organism>
<dbReference type="Proteomes" id="UP000294927">
    <property type="component" value="Unassembled WGS sequence"/>
</dbReference>
<keyword evidence="2" id="KW-1185">Reference proteome</keyword>
<evidence type="ECO:0000313" key="1">
    <source>
        <dbReference type="EMBL" id="TDV55183.1"/>
    </source>
</evidence>